<sequence>MEIRRGLLEVLYDIFRLPLPVVTEEFIEALLSVDPGRFQDSWRLSDGFVAAEAKTILPHRARSRPDLMDNYLALILSAFIRNGLLESLVEVITNSDDHISVRATILLGELLHMVSVAAFGRVFHPFNLKAG</sequence>
<dbReference type="InterPro" id="IPR028268">
    <property type="entry name" value="Pianissimo_fam"/>
</dbReference>
<dbReference type="AlphaFoldDB" id="A0A250XV09"/>
<dbReference type="Pfam" id="PF14664">
    <property type="entry name" value="RICTOR_N"/>
    <property type="match status" value="1"/>
</dbReference>
<organism evidence="2">
    <name type="scientific">Castor canadensis</name>
    <name type="common">American beaver</name>
    <dbReference type="NCBI Taxonomy" id="51338"/>
    <lineage>
        <taxon>Eukaryota</taxon>
        <taxon>Metazoa</taxon>
        <taxon>Chordata</taxon>
        <taxon>Craniata</taxon>
        <taxon>Vertebrata</taxon>
        <taxon>Euteleostomi</taxon>
        <taxon>Mammalia</taxon>
        <taxon>Eutheria</taxon>
        <taxon>Euarchontoglires</taxon>
        <taxon>Glires</taxon>
        <taxon>Rodentia</taxon>
        <taxon>Castorimorpha</taxon>
        <taxon>Castoridae</taxon>
        <taxon>Castor</taxon>
    </lineage>
</organism>
<dbReference type="PANTHER" id="PTHR13298:SF11">
    <property type="entry name" value="RAPAMYCIN-INSENSITIVE COMPANION OF MTOR"/>
    <property type="match status" value="1"/>
</dbReference>
<evidence type="ECO:0000259" key="1">
    <source>
        <dbReference type="Pfam" id="PF14664"/>
    </source>
</evidence>
<dbReference type="GO" id="GO:0051897">
    <property type="term" value="P:positive regulation of phosphatidylinositol 3-kinase/protein kinase B signal transduction"/>
    <property type="evidence" value="ECO:0007669"/>
    <property type="project" value="TreeGrafter"/>
</dbReference>
<dbReference type="GO" id="GO:0038203">
    <property type="term" value="P:TORC2 signaling"/>
    <property type="evidence" value="ECO:0007669"/>
    <property type="project" value="TreeGrafter"/>
</dbReference>
<accession>A0A250XV09</accession>
<dbReference type="EMBL" id="GFFV01004750">
    <property type="protein sequence ID" value="JAV35195.1"/>
    <property type="molecule type" value="Transcribed_RNA"/>
</dbReference>
<dbReference type="InterPro" id="IPR028267">
    <property type="entry name" value="Pianissimo_N"/>
</dbReference>
<name>A0A250XV09_CASCN</name>
<dbReference type="PANTHER" id="PTHR13298">
    <property type="entry name" value="CYTOSOLIC REGULATOR PIANISSIMO"/>
    <property type="match status" value="1"/>
</dbReference>
<evidence type="ECO:0000313" key="2">
    <source>
        <dbReference type="EMBL" id="JAV35195.1"/>
    </source>
</evidence>
<proteinExistence type="predicted"/>
<dbReference type="GO" id="GO:0043539">
    <property type="term" value="F:protein serine/threonine kinase activator activity"/>
    <property type="evidence" value="ECO:0007669"/>
    <property type="project" value="TreeGrafter"/>
</dbReference>
<feature type="domain" description="Rapamycin-insensitive companion of mTOR N-terminal" evidence="1">
    <location>
        <begin position="2"/>
        <end position="115"/>
    </location>
</feature>
<protein>
    <submittedName>
        <fullName evidence="2">Rapamycin-insensitive companion of mTOR-like protein</fullName>
    </submittedName>
</protein>
<reference evidence="2" key="1">
    <citation type="journal article" date="2017" name="G3 (Bethesda)">
        <title>De Novo Genome and Transcriptome Assembly of the Canadian Beaver (Castor canadensis).</title>
        <authorList>
            <person name="Lok S."/>
            <person name="Paton T.A."/>
            <person name="Wang Z."/>
            <person name="Kaur G."/>
            <person name="Walker S."/>
            <person name="Yuen R.K."/>
            <person name="Sung W.W."/>
            <person name="Whitney J."/>
            <person name="Buchanan J.A."/>
            <person name="Trost B."/>
            <person name="Singh N."/>
            <person name="Apresto B."/>
            <person name="Chen N."/>
            <person name="Coole M."/>
            <person name="Dawson T.J."/>
            <person name="Ho K.Y."/>
            <person name="Hu Z."/>
            <person name="Pullenayegum S."/>
            <person name="Samler K."/>
            <person name="Shipstone A."/>
            <person name="Tsoi F."/>
            <person name="Wang T."/>
            <person name="Pereira S.L."/>
            <person name="Rostami P."/>
            <person name="Ryan C.A."/>
            <person name="Tong A.H."/>
            <person name="Ng K."/>
            <person name="Sundaravadanam Y."/>
            <person name="Simpson J.T."/>
            <person name="Lim B.K."/>
            <person name="Engstrom M.D."/>
            <person name="Dutton C.J."/>
            <person name="Kerr K.C."/>
            <person name="Franke M."/>
            <person name="Rapley W."/>
            <person name="Wintle R.F."/>
            <person name="Scherer S.W."/>
        </authorList>
    </citation>
    <scope>NUCLEOTIDE SEQUENCE</scope>
    <source>
        <strain evidence="2">ROM106880</strain>
        <tissue evidence="2">Muscle</tissue>
    </source>
</reference>
<dbReference type="GO" id="GO:0031932">
    <property type="term" value="C:TORC2 complex"/>
    <property type="evidence" value="ECO:0007669"/>
    <property type="project" value="InterPro"/>
</dbReference>